<comment type="function">
    <text evidence="10">Mitochondrial membrane ATP synthase (F(1)F(0) ATP synthase or Complex V) produces ATP from ADP in the presence of a proton gradient across the membrane which is generated by electron transport complexes of the respiratory chain. F-type ATPases consist of two structural domains, F(1) - containing the extramembraneous catalytic core, and F(0) - containing the membrane proton channel, linked together by a central stalk and a peripheral stalk. During catalysis, ATP synthesis in the catalytic domain of F(1) is coupled via a rotary mechanism of the central stalk subunits to proton translocation.</text>
</comment>
<dbReference type="OrthoDB" id="35799at2759"/>
<keyword evidence="12" id="KW-1185">Reference proteome</keyword>
<evidence type="ECO:0000256" key="4">
    <source>
        <dbReference type="ARBA" id="ARBA00022547"/>
    </source>
</evidence>
<keyword evidence="9 10" id="KW-0472">Membrane</keyword>
<evidence type="ECO:0000256" key="6">
    <source>
        <dbReference type="ARBA" id="ARBA00022792"/>
    </source>
</evidence>
<sequence>MATKRIAQSAVNWSAMAEKVSESQRPMFNAFKLKSDQYLRRVMANPEKPPAIDWAYYQARVAVPGLVESFKKQYEALKVPYPVDKVTGQVDAQEKETEIIIKEFIAQSNRRVAEAETELKKWSTVLPFGQMTMEDFAEAFPEQAWNADKPTYWPHDEASQQPPAKVEH</sequence>
<dbReference type="InterPro" id="IPR008689">
    <property type="entry name" value="ATP_synth_F0_dsu_mt"/>
</dbReference>
<dbReference type="InterPro" id="IPR036228">
    <property type="entry name" value="ATP_synth_F0_dsu_sf_mt"/>
</dbReference>
<evidence type="ECO:0000256" key="8">
    <source>
        <dbReference type="ARBA" id="ARBA00023128"/>
    </source>
</evidence>
<dbReference type="GO" id="GO:0015986">
    <property type="term" value="P:proton motive force-driven ATP synthesis"/>
    <property type="evidence" value="ECO:0007669"/>
    <property type="project" value="UniProtKB-UniRule"/>
</dbReference>
<evidence type="ECO:0000313" key="11">
    <source>
        <dbReference type="EMBL" id="KZS11497.1"/>
    </source>
</evidence>
<dbReference type="GO" id="GO:0045259">
    <property type="term" value="C:proton-transporting ATP synthase complex"/>
    <property type="evidence" value="ECO:0007669"/>
    <property type="project" value="UniProtKB-KW"/>
</dbReference>
<dbReference type="AlphaFoldDB" id="A0A164UMI2"/>
<dbReference type="PANTHER" id="PTHR12700">
    <property type="entry name" value="ATP SYNTHASE SUBUNIT D, MITOCHONDRIAL"/>
    <property type="match status" value="1"/>
</dbReference>
<evidence type="ECO:0000256" key="2">
    <source>
        <dbReference type="ARBA" id="ARBA00006842"/>
    </source>
</evidence>
<dbReference type="STRING" id="35525.A0A164UMI2"/>
<evidence type="ECO:0000256" key="7">
    <source>
        <dbReference type="ARBA" id="ARBA00023065"/>
    </source>
</evidence>
<dbReference type="GO" id="GO:0015078">
    <property type="term" value="F:proton transmembrane transporter activity"/>
    <property type="evidence" value="ECO:0007669"/>
    <property type="project" value="InterPro"/>
</dbReference>
<comment type="caution">
    <text evidence="11">The sequence shown here is derived from an EMBL/GenBank/DDBJ whole genome shotgun (WGS) entry which is preliminary data.</text>
</comment>
<comment type="similarity">
    <text evidence="2 10">Belongs to the ATPase d subunit family.</text>
</comment>
<protein>
    <recommendedName>
        <fullName evidence="10">ATP synthase subunit d, mitochondrial</fullName>
    </recommendedName>
</protein>
<reference evidence="11 12" key="1">
    <citation type="submission" date="2016-03" db="EMBL/GenBank/DDBJ databases">
        <title>EvidentialGene: Evidence-directed Construction of Genes on Genomes.</title>
        <authorList>
            <person name="Gilbert D.G."/>
            <person name="Choi J.-H."/>
            <person name="Mockaitis K."/>
            <person name="Colbourne J."/>
            <person name="Pfrender M."/>
        </authorList>
    </citation>
    <scope>NUCLEOTIDE SEQUENCE [LARGE SCALE GENOMIC DNA]</scope>
    <source>
        <strain evidence="11 12">Xinb3</strain>
        <tissue evidence="11">Complete organism</tissue>
    </source>
</reference>
<evidence type="ECO:0000256" key="10">
    <source>
        <dbReference type="PIRNR" id="PIRNR005514"/>
    </source>
</evidence>
<proteinExistence type="inferred from homology"/>
<evidence type="ECO:0000256" key="3">
    <source>
        <dbReference type="ARBA" id="ARBA00022448"/>
    </source>
</evidence>
<keyword evidence="6 10" id="KW-0999">Mitochondrion inner membrane</keyword>
<keyword evidence="7 10" id="KW-0406">Ion transport</keyword>
<keyword evidence="3 10" id="KW-0813">Transport</keyword>
<keyword evidence="8 10" id="KW-0496">Mitochondrion</keyword>
<organism evidence="11 12">
    <name type="scientific">Daphnia magna</name>
    <dbReference type="NCBI Taxonomy" id="35525"/>
    <lineage>
        <taxon>Eukaryota</taxon>
        <taxon>Metazoa</taxon>
        <taxon>Ecdysozoa</taxon>
        <taxon>Arthropoda</taxon>
        <taxon>Crustacea</taxon>
        <taxon>Branchiopoda</taxon>
        <taxon>Diplostraca</taxon>
        <taxon>Cladocera</taxon>
        <taxon>Anomopoda</taxon>
        <taxon>Daphniidae</taxon>
        <taxon>Daphnia</taxon>
    </lineage>
</organism>
<dbReference type="Gene3D" id="6.10.280.70">
    <property type="match status" value="1"/>
</dbReference>
<dbReference type="Proteomes" id="UP000076858">
    <property type="component" value="Unassembled WGS sequence"/>
</dbReference>
<evidence type="ECO:0000256" key="5">
    <source>
        <dbReference type="ARBA" id="ARBA00022781"/>
    </source>
</evidence>
<accession>A0A164UMI2</accession>
<dbReference type="PIRSF" id="PIRSF005514">
    <property type="entry name" value="ATPase_F0_D_mt"/>
    <property type="match status" value="1"/>
</dbReference>
<dbReference type="GO" id="GO:0005743">
    <property type="term" value="C:mitochondrial inner membrane"/>
    <property type="evidence" value="ECO:0007669"/>
    <property type="project" value="UniProtKB-SubCell"/>
</dbReference>
<dbReference type="SUPFAM" id="SSF161065">
    <property type="entry name" value="ATP synthase D chain-like"/>
    <property type="match status" value="1"/>
</dbReference>
<gene>
    <name evidence="11" type="ORF">APZ42_024301</name>
</gene>
<keyword evidence="4" id="KW-0138">CF(0)</keyword>
<evidence type="ECO:0000256" key="9">
    <source>
        <dbReference type="ARBA" id="ARBA00023136"/>
    </source>
</evidence>
<evidence type="ECO:0000313" key="12">
    <source>
        <dbReference type="Proteomes" id="UP000076858"/>
    </source>
</evidence>
<comment type="subcellular location">
    <subcellularLocation>
        <location evidence="1 10">Mitochondrion inner membrane</location>
    </subcellularLocation>
</comment>
<evidence type="ECO:0000256" key="1">
    <source>
        <dbReference type="ARBA" id="ARBA00004273"/>
    </source>
</evidence>
<name>A0A164UMI2_9CRUS</name>
<dbReference type="Pfam" id="PF05873">
    <property type="entry name" value="Mt_ATP-synt_D"/>
    <property type="match status" value="1"/>
</dbReference>
<keyword evidence="5 10" id="KW-0375">Hydrogen ion transport</keyword>
<dbReference type="EMBL" id="LRGB01001581">
    <property type="protein sequence ID" value="KZS11497.1"/>
    <property type="molecule type" value="Genomic_DNA"/>
</dbReference>